<gene>
    <name evidence="1" type="ORF">BDV38DRAFT_236225</name>
</gene>
<organism evidence="1 2">
    <name type="scientific">Aspergillus pseudotamarii</name>
    <dbReference type="NCBI Taxonomy" id="132259"/>
    <lineage>
        <taxon>Eukaryota</taxon>
        <taxon>Fungi</taxon>
        <taxon>Dikarya</taxon>
        <taxon>Ascomycota</taxon>
        <taxon>Pezizomycotina</taxon>
        <taxon>Eurotiomycetes</taxon>
        <taxon>Eurotiomycetidae</taxon>
        <taxon>Eurotiales</taxon>
        <taxon>Aspergillaceae</taxon>
        <taxon>Aspergillus</taxon>
        <taxon>Aspergillus subgen. Circumdati</taxon>
    </lineage>
</organism>
<accession>A0A5N6T7M4</accession>
<dbReference type="RefSeq" id="XP_031918323.1">
    <property type="nucleotide sequence ID" value="XM_032053433.1"/>
</dbReference>
<dbReference type="Proteomes" id="UP000325672">
    <property type="component" value="Unassembled WGS sequence"/>
</dbReference>
<reference evidence="1 2" key="1">
    <citation type="submission" date="2019-04" db="EMBL/GenBank/DDBJ databases">
        <title>Friends and foes A comparative genomics study of 23 Aspergillus species from section Flavi.</title>
        <authorList>
            <consortium name="DOE Joint Genome Institute"/>
            <person name="Kjaerbolling I."/>
            <person name="Vesth T."/>
            <person name="Frisvad J.C."/>
            <person name="Nybo J.L."/>
            <person name="Theobald S."/>
            <person name="Kildgaard S."/>
            <person name="Isbrandt T."/>
            <person name="Kuo A."/>
            <person name="Sato A."/>
            <person name="Lyhne E.K."/>
            <person name="Kogle M.E."/>
            <person name="Wiebenga A."/>
            <person name="Kun R.S."/>
            <person name="Lubbers R.J."/>
            <person name="Makela M.R."/>
            <person name="Barry K."/>
            <person name="Chovatia M."/>
            <person name="Clum A."/>
            <person name="Daum C."/>
            <person name="Haridas S."/>
            <person name="He G."/>
            <person name="LaButti K."/>
            <person name="Lipzen A."/>
            <person name="Mondo S."/>
            <person name="Riley R."/>
            <person name="Salamov A."/>
            <person name="Simmons B.A."/>
            <person name="Magnuson J.K."/>
            <person name="Henrissat B."/>
            <person name="Mortensen U.H."/>
            <person name="Larsen T.O."/>
            <person name="Devries R.P."/>
            <person name="Grigoriev I.V."/>
            <person name="Machida M."/>
            <person name="Baker S.E."/>
            <person name="Andersen M.R."/>
        </authorList>
    </citation>
    <scope>NUCLEOTIDE SEQUENCE [LARGE SCALE GENOMIC DNA]</scope>
    <source>
        <strain evidence="1 2">CBS 117625</strain>
    </source>
</reference>
<dbReference type="AlphaFoldDB" id="A0A5N6T7M4"/>
<dbReference type="EMBL" id="ML743555">
    <property type="protein sequence ID" value="KAE8142260.1"/>
    <property type="molecule type" value="Genomic_DNA"/>
</dbReference>
<dbReference type="GeneID" id="43637643"/>
<evidence type="ECO:0000313" key="1">
    <source>
        <dbReference type="EMBL" id="KAE8142260.1"/>
    </source>
</evidence>
<name>A0A5N6T7M4_ASPPS</name>
<proteinExistence type="predicted"/>
<evidence type="ECO:0000313" key="2">
    <source>
        <dbReference type="Proteomes" id="UP000325672"/>
    </source>
</evidence>
<keyword evidence="2" id="KW-1185">Reference proteome</keyword>
<sequence length="57" mass="5884">MVLLGNFFSILTILCAVYAGVVRSLSSVSVALISLCNTGSSIFINGTKDGLPIPVPN</sequence>
<protein>
    <submittedName>
        <fullName evidence="1">Uncharacterized protein</fullName>
    </submittedName>
</protein>